<feature type="non-terminal residue" evidence="2">
    <location>
        <position position="1"/>
    </location>
</feature>
<evidence type="ECO:0000313" key="2">
    <source>
        <dbReference type="EMBL" id="SVA71159.1"/>
    </source>
</evidence>
<accession>A0A381Y270</accession>
<sequence length="329" mass="36487">VCSAVAAALVVSFAVPAEAQNLDLDTVEFFSPAVDRTMKYNILLPRGYDTSTERYPVLYLLHGLTQNYTAWGLSNGAPFYAGLYDDLIVVMPDVGNSWYVNWSVSDGGQKNDWEDHVVRDVVNHVDWNFRTIAKREGRAITGLSMGGYGAVTLGLRHPEMFVSIGSTSGALEHARQIARRMRGESPSRPPRQRTAAEEAERAARQRRPNPLIGIDGFSSQEERSPQGQEFATAEEADAYDPFTIIAGLSNDVLPHIYLDCGTEDRLIAGARDLAAILMERDIPFDYMQMGGAHNATYWIQSIGRIIGVQYEVMQRALGQRPSGRRRSSN</sequence>
<protein>
    <recommendedName>
        <fullName evidence="3">Esterase</fullName>
    </recommendedName>
</protein>
<feature type="compositionally biased region" description="Basic and acidic residues" evidence="1">
    <location>
        <begin position="194"/>
        <end position="203"/>
    </location>
</feature>
<dbReference type="Gene3D" id="3.40.50.1820">
    <property type="entry name" value="alpha/beta hydrolase"/>
    <property type="match status" value="1"/>
</dbReference>
<dbReference type="Pfam" id="PF00756">
    <property type="entry name" value="Esterase"/>
    <property type="match status" value="1"/>
</dbReference>
<proteinExistence type="predicted"/>
<organism evidence="2">
    <name type="scientific">marine metagenome</name>
    <dbReference type="NCBI Taxonomy" id="408172"/>
    <lineage>
        <taxon>unclassified sequences</taxon>
        <taxon>metagenomes</taxon>
        <taxon>ecological metagenomes</taxon>
    </lineage>
</organism>
<dbReference type="InterPro" id="IPR050583">
    <property type="entry name" value="Mycobacterial_A85_antigen"/>
</dbReference>
<name>A0A381Y270_9ZZZZ</name>
<evidence type="ECO:0008006" key="3">
    <source>
        <dbReference type="Google" id="ProtNLM"/>
    </source>
</evidence>
<dbReference type="PANTHER" id="PTHR48098:SF1">
    <property type="entry name" value="DIACYLGLYCEROL ACYLTRANSFERASE_MYCOLYLTRANSFERASE AG85A"/>
    <property type="match status" value="1"/>
</dbReference>
<dbReference type="AlphaFoldDB" id="A0A381Y270"/>
<gene>
    <name evidence="2" type="ORF">METZ01_LOCUS124013</name>
</gene>
<dbReference type="EMBL" id="UINC01017233">
    <property type="protein sequence ID" value="SVA71159.1"/>
    <property type="molecule type" value="Genomic_DNA"/>
</dbReference>
<reference evidence="2" key="1">
    <citation type="submission" date="2018-05" db="EMBL/GenBank/DDBJ databases">
        <authorList>
            <person name="Lanie J.A."/>
            <person name="Ng W.-L."/>
            <person name="Kazmierczak K.M."/>
            <person name="Andrzejewski T.M."/>
            <person name="Davidsen T.M."/>
            <person name="Wayne K.J."/>
            <person name="Tettelin H."/>
            <person name="Glass J.I."/>
            <person name="Rusch D."/>
            <person name="Podicherti R."/>
            <person name="Tsui H.-C.T."/>
            <person name="Winkler M.E."/>
        </authorList>
    </citation>
    <scope>NUCLEOTIDE SEQUENCE</scope>
</reference>
<dbReference type="GO" id="GO:0016747">
    <property type="term" value="F:acyltransferase activity, transferring groups other than amino-acyl groups"/>
    <property type="evidence" value="ECO:0007669"/>
    <property type="project" value="TreeGrafter"/>
</dbReference>
<dbReference type="SUPFAM" id="SSF53474">
    <property type="entry name" value="alpha/beta-Hydrolases"/>
    <property type="match status" value="1"/>
</dbReference>
<dbReference type="InterPro" id="IPR029058">
    <property type="entry name" value="AB_hydrolase_fold"/>
</dbReference>
<evidence type="ECO:0000256" key="1">
    <source>
        <dbReference type="SAM" id="MobiDB-lite"/>
    </source>
</evidence>
<dbReference type="PANTHER" id="PTHR48098">
    <property type="entry name" value="ENTEROCHELIN ESTERASE-RELATED"/>
    <property type="match status" value="1"/>
</dbReference>
<dbReference type="InterPro" id="IPR000801">
    <property type="entry name" value="Esterase-like"/>
</dbReference>
<feature type="region of interest" description="Disordered" evidence="1">
    <location>
        <begin position="178"/>
        <end position="231"/>
    </location>
</feature>